<dbReference type="Proteomes" id="UP001283361">
    <property type="component" value="Unassembled WGS sequence"/>
</dbReference>
<protein>
    <submittedName>
        <fullName evidence="2">Uncharacterized protein</fullName>
    </submittedName>
</protein>
<reference evidence="2" key="1">
    <citation type="journal article" date="2023" name="G3 (Bethesda)">
        <title>A reference genome for the long-term kleptoplast-retaining sea slug Elysia crispata morphotype clarki.</title>
        <authorList>
            <person name="Eastman K.E."/>
            <person name="Pendleton A.L."/>
            <person name="Shaikh M.A."/>
            <person name="Suttiyut T."/>
            <person name="Ogas R."/>
            <person name="Tomko P."/>
            <person name="Gavelis G."/>
            <person name="Widhalm J.R."/>
            <person name="Wisecaver J.H."/>
        </authorList>
    </citation>
    <scope>NUCLEOTIDE SEQUENCE</scope>
    <source>
        <strain evidence="2">ECLA1</strain>
    </source>
</reference>
<comment type="caution">
    <text evidence="2">The sequence shown here is derived from an EMBL/GenBank/DDBJ whole genome shotgun (WGS) entry which is preliminary data.</text>
</comment>
<sequence length="405" mass="45457">TVEGRNDNVQVLYQQSEPLQAGVELTGHRFISCSNVTAVLHPTARKHIVFISCLLHELAKQERLLNLYVPQVQYTILLMVTRLGCHGGRAPHEQLIEQSAVCDTASSASKSKSHDHKSGMKQCYPLSVSVSVCSPWGPSNTVWQHGGLKASYTQCVDLPSLVAPWRVKLATHINPCTARIDVTDTRDDLRLMGNLRLTALYCQMGCRDGDSVWETGGRGDRRRKESGEEERPTTPRYYSGSTKPPRVDKQQQQQKDLGEQSRWLTYLGHPQLLVTDSFSRQASDCDLARQALRNTHPTHKCRHADRLNNELSPATGYLLAATTTLNHDNMATAQYCTHTRLGATDGKRTQLAWFTSIQKKFCPLSRTQSPRGIKPRTESNTESSRNQAKNRVEHRDLEESSQEQS</sequence>
<keyword evidence="3" id="KW-1185">Reference proteome</keyword>
<evidence type="ECO:0000313" key="3">
    <source>
        <dbReference type="Proteomes" id="UP001283361"/>
    </source>
</evidence>
<dbReference type="AlphaFoldDB" id="A0AAE1BD90"/>
<proteinExistence type="predicted"/>
<feature type="compositionally biased region" description="Basic and acidic residues" evidence="1">
    <location>
        <begin position="217"/>
        <end position="233"/>
    </location>
</feature>
<feature type="non-terminal residue" evidence="2">
    <location>
        <position position="405"/>
    </location>
</feature>
<gene>
    <name evidence="2" type="ORF">RRG08_006217</name>
</gene>
<accession>A0AAE1BD90</accession>
<name>A0AAE1BD90_9GAST</name>
<feature type="compositionally biased region" description="Polar residues" evidence="1">
    <location>
        <begin position="378"/>
        <end position="389"/>
    </location>
</feature>
<feature type="region of interest" description="Disordered" evidence="1">
    <location>
        <begin position="365"/>
        <end position="405"/>
    </location>
</feature>
<evidence type="ECO:0000313" key="2">
    <source>
        <dbReference type="EMBL" id="KAK3803960.1"/>
    </source>
</evidence>
<feature type="region of interest" description="Disordered" evidence="1">
    <location>
        <begin position="213"/>
        <end position="255"/>
    </location>
</feature>
<evidence type="ECO:0000256" key="1">
    <source>
        <dbReference type="SAM" id="MobiDB-lite"/>
    </source>
</evidence>
<dbReference type="EMBL" id="JAWDGP010000076">
    <property type="protein sequence ID" value="KAK3803960.1"/>
    <property type="molecule type" value="Genomic_DNA"/>
</dbReference>
<organism evidence="2 3">
    <name type="scientific">Elysia crispata</name>
    <name type="common">lettuce slug</name>
    <dbReference type="NCBI Taxonomy" id="231223"/>
    <lineage>
        <taxon>Eukaryota</taxon>
        <taxon>Metazoa</taxon>
        <taxon>Spiralia</taxon>
        <taxon>Lophotrochozoa</taxon>
        <taxon>Mollusca</taxon>
        <taxon>Gastropoda</taxon>
        <taxon>Heterobranchia</taxon>
        <taxon>Euthyneura</taxon>
        <taxon>Panpulmonata</taxon>
        <taxon>Sacoglossa</taxon>
        <taxon>Placobranchoidea</taxon>
        <taxon>Plakobranchidae</taxon>
        <taxon>Elysia</taxon>
    </lineage>
</organism>